<dbReference type="InterPro" id="IPR047937">
    <property type="entry name" value="Eex_IncN-like"/>
</dbReference>
<feature type="signal peptide" evidence="1">
    <location>
        <begin position="1"/>
        <end position="18"/>
    </location>
</feature>
<dbReference type="Proteomes" id="UP000054717">
    <property type="component" value="Unassembled WGS sequence"/>
</dbReference>
<comment type="caution">
    <text evidence="2">The sequence shown here is derived from an EMBL/GenBank/DDBJ whole genome shotgun (WGS) entry which is preliminary data.</text>
</comment>
<evidence type="ECO:0000256" key="1">
    <source>
        <dbReference type="SAM" id="SignalP"/>
    </source>
</evidence>
<sequence>MKKAALMLLSLSILSACGKDADHPPQTKDWYMKHDPERHARVSECKNDAAQKVTSDCQNALDAQAQITAFGK</sequence>
<dbReference type="AlphaFoldDB" id="A0A158KGI7"/>
<proteinExistence type="predicted"/>
<reference evidence="2" key="1">
    <citation type="submission" date="2016-01" db="EMBL/GenBank/DDBJ databases">
        <authorList>
            <person name="Peeters Charlotte."/>
        </authorList>
    </citation>
    <scope>NUCLEOTIDE SEQUENCE</scope>
    <source>
        <strain evidence="2">LMG 22936</strain>
    </source>
</reference>
<gene>
    <name evidence="2" type="ORF">AWB66_06202</name>
</gene>
<dbReference type="PROSITE" id="PS51257">
    <property type="entry name" value="PROKAR_LIPOPROTEIN"/>
    <property type="match status" value="1"/>
</dbReference>
<evidence type="ECO:0008006" key="4">
    <source>
        <dbReference type="Google" id="ProtNLM"/>
    </source>
</evidence>
<feature type="chain" id="PRO_5011113688" description="Lipoprotein" evidence="1">
    <location>
        <begin position="19"/>
        <end position="72"/>
    </location>
</feature>
<dbReference type="NCBIfam" id="NF033894">
    <property type="entry name" value="Eex_IncN"/>
    <property type="match status" value="1"/>
</dbReference>
<evidence type="ECO:0000313" key="3">
    <source>
        <dbReference type="Proteomes" id="UP000054717"/>
    </source>
</evidence>
<protein>
    <recommendedName>
        <fullName evidence="4">Lipoprotein</fullName>
    </recommendedName>
</protein>
<evidence type="ECO:0000313" key="2">
    <source>
        <dbReference type="EMBL" id="SAL80217.1"/>
    </source>
</evidence>
<keyword evidence="3" id="KW-1185">Reference proteome</keyword>
<dbReference type="EMBL" id="FCNZ02000064">
    <property type="protein sequence ID" value="SAL80217.1"/>
    <property type="molecule type" value="Genomic_DNA"/>
</dbReference>
<keyword evidence="1" id="KW-0732">Signal</keyword>
<dbReference type="STRING" id="326475.AWB66_06202"/>
<organism evidence="2 3">
    <name type="scientific">Caballeronia telluris</name>
    <dbReference type="NCBI Taxonomy" id="326475"/>
    <lineage>
        <taxon>Bacteria</taxon>
        <taxon>Pseudomonadati</taxon>
        <taxon>Pseudomonadota</taxon>
        <taxon>Betaproteobacteria</taxon>
        <taxon>Burkholderiales</taxon>
        <taxon>Burkholderiaceae</taxon>
        <taxon>Caballeronia</taxon>
    </lineage>
</organism>
<accession>A0A158KGI7</accession>
<name>A0A158KGI7_9BURK</name>
<dbReference type="RefSeq" id="WP_087633870.1">
    <property type="nucleotide sequence ID" value="NZ_FCNZ02000064.1"/>
</dbReference>